<dbReference type="Proteomes" id="UP001164081">
    <property type="component" value="Chromosome"/>
</dbReference>
<dbReference type="RefSeq" id="WP_262442905.1">
    <property type="nucleotide sequence ID" value="NZ_CP089044.1"/>
</dbReference>
<evidence type="ECO:0000313" key="1">
    <source>
        <dbReference type="EMBL" id="UYF76495.1"/>
    </source>
</evidence>
<protein>
    <submittedName>
        <fullName evidence="1">Uncharacterized protein</fullName>
    </submittedName>
</protein>
<dbReference type="EMBL" id="CP089044">
    <property type="protein sequence ID" value="UYF76495.1"/>
    <property type="molecule type" value="Genomic_DNA"/>
</dbReference>
<gene>
    <name evidence="1" type="ORF">LSO58_06365</name>
</gene>
<name>A0AA46NS44_9GAMM</name>
<organism evidence="1 2">
    <name type="scientific">Acinetobacter ursingii</name>
    <dbReference type="NCBI Taxonomy" id="108980"/>
    <lineage>
        <taxon>Bacteria</taxon>
        <taxon>Pseudomonadati</taxon>
        <taxon>Pseudomonadota</taxon>
        <taxon>Gammaproteobacteria</taxon>
        <taxon>Moraxellales</taxon>
        <taxon>Moraxellaceae</taxon>
        <taxon>Acinetobacter</taxon>
    </lineage>
</organism>
<accession>A0AA46NS44</accession>
<reference evidence="1" key="1">
    <citation type="journal article" date="2022" name="J Glob Antimicrob Resist">
        <title>Comparative analysis of IMP-4- and OXA-58-containing plasmids of three carbapenemase-producing Acinetobacter ursingii strains in the Netherlands.</title>
        <authorList>
            <person name="Hendrickx A.P.A."/>
            <person name="Schade R.P."/>
            <person name="Landman F."/>
            <person name="Bosch T."/>
            <person name="Schouls L.M."/>
            <person name="van Dijk K."/>
        </authorList>
    </citation>
    <scope>NUCLEOTIDE SEQUENCE</scope>
    <source>
        <strain evidence="1">RIVM_C010761</strain>
    </source>
</reference>
<sequence>MDRKQDEKPIIYILFNGGFGPHQFFTTKVKVNNFRFHPKSLNSEPIVVGSLQFAMIHSKSKNYGMTGSWVLPCSSYSYIDRAGIGLVGY</sequence>
<dbReference type="AlphaFoldDB" id="A0AA46NS44"/>
<proteinExistence type="predicted"/>
<evidence type="ECO:0000313" key="2">
    <source>
        <dbReference type="Proteomes" id="UP001164081"/>
    </source>
</evidence>